<comment type="caution">
    <text evidence="7">The sequence shown here is derived from an EMBL/GenBank/DDBJ whole genome shotgun (WGS) entry which is preliminary data.</text>
</comment>
<evidence type="ECO:0008006" key="9">
    <source>
        <dbReference type="Google" id="ProtNLM"/>
    </source>
</evidence>
<keyword evidence="2" id="KW-0255">Endonuclease</keyword>
<dbReference type="Gene3D" id="3.40.960.10">
    <property type="entry name" value="VSR Endonuclease"/>
    <property type="match status" value="1"/>
</dbReference>
<evidence type="ECO:0000256" key="1">
    <source>
        <dbReference type="ARBA" id="ARBA00022722"/>
    </source>
</evidence>
<protein>
    <recommendedName>
        <fullName evidence="9">Very short patch repair endonuclease</fullName>
    </recommendedName>
</protein>
<dbReference type="InterPro" id="IPR011335">
    <property type="entry name" value="Restrct_endonuc-II-like"/>
</dbReference>
<evidence type="ECO:0000256" key="6">
    <source>
        <dbReference type="ARBA" id="ARBA00029466"/>
    </source>
</evidence>
<evidence type="ECO:0000256" key="3">
    <source>
        <dbReference type="ARBA" id="ARBA00022763"/>
    </source>
</evidence>
<dbReference type="RefSeq" id="WP_375524779.1">
    <property type="nucleotide sequence ID" value="NZ_JBHILM010000007.1"/>
</dbReference>
<organism evidence="7 8">
    <name type="scientific">Paenibacillus terreus</name>
    <dbReference type="NCBI Taxonomy" id="1387834"/>
    <lineage>
        <taxon>Bacteria</taxon>
        <taxon>Bacillati</taxon>
        <taxon>Bacillota</taxon>
        <taxon>Bacilli</taxon>
        <taxon>Bacillales</taxon>
        <taxon>Paenibacillaceae</taxon>
        <taxon>Paenibacillus</taxon>
    </lineage>
</organism>
<keyword evidence="3" id="KW-0227">DNA damage</keyword>
<dbReference type="InterPro" id="IPR004603">
    <property type="entry name" value="DNA_mismatch_endonuc_vsr"/>
</dbReference>
<reference evidence="7 8" key="1">
    <citation type="submission" date="2024-09" db="EMBL/GenBank/DDBJ databases">
        <authorList>
            <person name="Ruan L."/>
        </authorList>
    </citation>
    <scope>NUCLEOTIDE SEQUENCE [LARGE SCALE GENOMIC DNA]</scope>
    <source>
        <strain evidence="7 8">D33</strain>
    </source>
</reference>
<keyword evidence="5" id="KW-0234">DNA repair</keyword>
<proteinExistence type="inferred from homology"/>
<evidence type="ECO:0000256" key="2">
    <source>
        <dbReference type="ARBA" id="ARBA00022759"/>
    </source>
</evidence>
<keyword evidence="8" id="KW-1185">Reference proteome</keyword>
<keyword evidence="4" id="KW-0378">Hydrolase</keyword>
<dbReference type="SUPFAM" id="SSF52980">
    <property type="entry name" value="Restriction endonuclease-like"/>
    <property type="match status" value="1"/>
</dbReference>
<evidence type="ECO:0000313" key="8">
    <source>
        <dbReference type="Proteomes" id="UP001580407"/>
    </source>
</evidence>
<comment type="similarity">
    <text evidence="6">Belongs to the Vsr family.</text>
</comment>
<evidence type="ECO:0000313" key="7">
    <source>
        <dbReference type="EMBL" id="MFB5680953.1"/>
    </source>
</evidence>
<name>A0ABV5B5J3_9BACL</name>
<evidence type="ECO:0000256" key="4">
    <source>
        <dbReference type="ARBA" id="ARBA00022801"/>
    </source>
</evidence>
<accession>A0ABV5B5J3</accession>
<gene>
    <name evidence="7" type="ORF">ACE3NQ_08530</name>
</gene>
<dbReference type="Proteomes" id="UP001580407">
    <property type="component" value="Unassembled WGS sequence"/>
</dbReference>
<dbReference type="Pfam" id="PF03852">
    <property type="entry name" value="Vsr"/>
    <property type="match status" value="1"/>
</dbReference>
<keyword evidence="1" id="KW-0540">Nuclease</keyword>
<sequence length="57" mass="6929">MHRKDLPGSPDIVLPKYKKVIFVHECFWHRHENCPKAKLPKSNIEYWEPKIEEKKET</sequence>
<evidence type="ECO:0000256" key="5">
    <source>
        <dbReference type="ARBA" id="ARBA00023204"/>
    </source>
</evidence>
<dbReference type="EMBL" id="JBHILM010000007">
    <property type="protein sequence ID" value="MFB5680953.1"/>
    <property type="molecule type" value="Genomic_DNA"/>
</dbReference>